<organism evidence="2 3">
    <name type="scientific">Coptis chinensis</name>
    <dbReference type="NCBI Taxonomy" id="261450"/>
    <lineage>
        <taxon>Eukaryota</taxon>
        <taxon>Viridiplantae</taxon>
        <taxon>Streptophyta</taxon>
        <taxon>Embryophyta</taxon>
        <taxon>Tracheophyta</taxon>
        <taxon>Spermatophyta</taxon>
        <taxon>Magnoliopsida</taxon>
        <taxon>Ranunculales</taxon>
        <taxon>Ranunculaceae</taxon>
        <taxon>Coptidoideae</taxon>
        <taxon>Coptis</taxon>
    </lineage>
</organism>
<dbReference type="Proteomes" id="UP000631114">
    <property type="component" value="Unassembled WGS sequence"/>
</dbReference>
<dbReference type="InterPro" id="IPR004143">
    <property type="entry name" value="BPL_LPL_catalytic"/>
</dbReference>
<dbReference type="OrthoDB" id="10250105at2759"/>
<dbReference type="GO" id="GO:0005737">
    <property type="term" value="C:cytoplasm"/>
    <property type="evidence" value="ECO:0007669"/>
    <property type="project" value="TreeGrafter"/>
</dbReference>
<dbReference type="PANTHER" id="PTHR12835">
    <property type="entry name" value="BIOTIN PROTEIN LIGASE"/>
    <property type="match status" value="1"/>
</dbReference>
<feature type="domain" description="BPL/LPL catalytic" evidence="1">
    <location>
        <begin position="1"/>
        <end position="119"/>
    </location>
</feature>
<protein>
    <recommendedName>
        <fullName evidence="1">BPL/LPL catalytic domain-containing protein</fullName>
    </recommendedName>
</protein>
<dbReference type="EMBL" id="JADFTS010000006">
    <property type="protein sequence ID" value="KAF9602951.1"/>
    <property type="molecule type" value="Genomic_DNA"/>
</dbReference>
<dbReference type="InterPro" id="IPR045864">
    <property type="entry name" value="aa-tRNA-synth_II/BPL/LPL"/>
</dbReference>
<sequence length="270" mass="30370">MEDGRVVPLLQYVVCLAMVETIKDVCDVKGFAFIDVRIKWPNDLYLNGVKVGGILCTSTYRSNKFNVSVGIGLNVDNEMPTTCLNKVLSELSIMDCKLRREEILEEMYCRVWLHSGQRVVIQEKNNEDESVDEVAVTVQGLTSSGYLLAIDDDNQLYELHPDGLAGDLKKAMKDGKPIIIEGLQHQYNTTPYNTMESRIILEPYLKVTTPLDHGIHLDPSIYLMDDGNREPTITTAKNEELTIPVASDNNVETEKECGLESTLRDDLRTI</sequence>
<evidence type="ECO:0000313" key="2">
    <source>
        <dbReference type="EMBL" id="KAF9602951.1"/>
    </source>
</evidence>
<accession>A0A835LXD8</accession>
<evidence type="ECO:0000313" key="3">
    <source>
        <dbReference type="Proteomes" id="UP000631114"/>
    </source>
</evidence>
<comment type="caution">
    <text evidence="2">The sequence shown here is derived from an EMBL/GenBank/DDBJ whole genome shotgun (WGS) entry which is preliminary data.</text>
</comment>
<dbReference type="PANTHER" id="PTHR12835:SF5">
    <property type="entry name" value="BIOTIN--PROTEIN LIGASE"/>
    <property type="match status" value="1"/>
</dbReference>
<dbReference type="Pfam" id="PF03099">
    <property type="entry name" value="BPL_LplA_LipB"/>
    <property type="match status" value="1"/>
</dbReference>
<gene>
    <name evidence="2" type="ORF">IFM89_032954</name>
</gene>
<dbReference type="Gene3D" id="3.30.930.10">
    <property type="entry name" value="Bira Bifunctional Protein, Domain 2"/>
    <property type="match status" value="1"/>
</dbReference>
<proteinExistence type="predicted"/>
<dbReference type="PROSITE" id="PS51733">
    <property type="entry name" value="BPL_LPL_CATALYTIC"/>
    <property type="match status" value="1"/>
</dbReference>
<reference evidence="2 3" key="1">
    <citation type="submission" date="2020-10" db="EMBL/GenBank/DDBJ databases">
        <title>The Coptis chinensis genome and diversification of protoberbering-type alkaloids.</title>
        <authorList>
            <person name="Wang B."/>
            <person name="Shu S."/>
            <person name="Song C."/>
            <person name="Liu Y."/>
        </authorList>
    </citation>
    <scope>NUCLEOTIDE SEQUENCE [LARGE SCALE GENOMIC DNA]</scope>
    <source>
        <strain evidence="2">HL-2020</strain>
        <tissue evidence="2">Leaf</tissue>
    </source>
</reference>
<evidence type="ECO:0000259" key="1">
    <source>
        <dbReference type="PROSITE" id="PS51733"/>
    </source>
</evidence>
<dbReference type="AlphaFoldDB" id="A0A835LXD8"/>
<dbReference type="SUPFAM" id="SSF55681">
    <property type="entry name" value="Class II aaRS and biotin synthetases"/>
    <property type="match status" value="1"/>
</dbReference>
<dbReference type="GO" id="GO:0004077">
    <property type="term" value="F:biotin--[biotin carboxyl-carrier protein] ligase activity"/>
    <property type="evidence" value="ECO:0007669"/>
    <property type="project" value="TreeGrafter"/>
</dbReference>
<name>A0A835LXD8_9MAGN</name>
<keyword evidence="3" id="KW-1185">Reference proteome</keyword>